<accession>A0ABW3ACA6</accession>
<feature type="region of interest" description="Disordered" evidence="1">
    <location>
        <begin position="1"/>
        <end position="22"/>
    </location>
</feature>
<keyword evidence="2" id="KW-0812">Transmembrane</keyword>
<feature type="compositionally biased region" description="Low complexity" evidence="1">
    <location>
        <begin position="1"/>
        <end position="11"/>
    </location>
</feature>
<protein>
    <submittedName>
        <fullName evidence="3">Uncharacterized protein</fullName>
    </submittedName>
</protein>
<evidence type="ECO:0000256" key="1">
    <source>
        <dbReference type="SAM" id="MobiDB-lite"/>
    </source>
</evidence>
<reference evidence="4" key="1">
    <citation type="journal article" date="2019" name="Int. J. Syst. Evol. Microbiol.">
        <title>The Global Catalogue of Microorganisms (GCM) 10K type strain sequencing project: providing services to taxonomists for standard genome sequencing and annotation.</title>
        <authorList>
            <consortium name="The Broad Institute Genomics Platform"/>
            <consortium name="The Broad Institute Genome Sequencing Center for Infectious Disease"/>
            <person name="Wu L."/>
            <person name="Ma J."/>
        </authorList>
    </citation>
    <scope>NUCLEOTIDE SEQUENCE [LARGE SCALE GENOMIC DNA]</scope>
    <source>
        <strain evidence="4">JCM 32148</strain>
    </source>
</reference>
<evidence type="ECO:0000256" key="2">
    <source>
        <dbReference type="SAM" id="Phobius"/>
    </source>
</evidence>
<proteinExistence type="predicted"/>
<organism evidence="3 4">
    <name type="scientific">Micromonospora azadirachtae</name>
    <dbReference type="NCBI Taxonomy" id="1970735"/>
    <lineage>
        <taxon>Bacteria</taxon>
        <taxon>Bacillati</taxon>
        <taxon>Actinomycetota</taxon>
        <taxon>Actinomycetes</taxon>
        <taxon>Micromonosporales</taxon>
        <taxon>Micromonosporaceae</taxon>
        <taxon>Micromonospora</taxon>
    </lineage>
</organism>
<evidence type="ECO:0000313" key="3">
    <source>
        <dbReference type="EMBL" id="MFD0788236.1"/>
    </source>
</evidence>
<keyword evidence="4" id="KW-1185">Reference proteome</keyword>
<dbReference type="InterPro" id="IPR020103">
    <property type="entry name" value="PsdUridine_synth_cat_dom_sf"/>
</dbReference>
<dbReference type="EMBL" id="JBHTHM010002608">
    <property type="protein sequence ID" value="MFD0788236.1"/>
    <property type="molecule type" value="Genomic_DNA"/>
</dbReference>
<dbReference type="Proteomes" id="UP001597053">
    <property type="component" value="Unassembled WGS sequence"/>
</dbReference>
<feature type="transmembrane region" description="Helical" evidence="2">
    <location>
        <begin position="29"/>
        <end position="49"/>
    </location>
</feature>
<sequence>MISVRSRPGGSRPAGGGGDVRRRARCRRVARRLLLAGLAAVSADGLIVVDKSGGMTSHDVVARIRRLAR</sequence>
<evidence type="ECO:0000313" key="4">
    <source>
        <dbReference type="Proteomes" id="UP001597053"/>
    </source>
</evidence>
<keyword evidence="2" id="KW-0472">Membrane</keyword>
<name>A0ABW3ACA6_9ACTN</name>
<gene>
    <name evidence="3" type="ORF">ACFQZ8_30355</name>
</gene>
<feature type="non-terminal residue" evidence="3">
    <location>
        <position position="69"/>
    </location>
</feature>
<comment type="caution">
    <text evidence="3">The sequence shown here is derived from an EMBL/GenBank/DDBJ whole genome shotgun (WGS) entry which is preliminary data.</text>
</comment>
<dbReference type="SUPFAM" id="SSF55120">
    <property type="entry name" value="Pseudouridine synthase"/>
    <property type="match status" value="1"/>
</dbReference>
<keyword evidence="2" id="KW-1133">Transmembrane helix</keyword>